<dbReference type="GO" id="GO:0004694">
    <property type="term" value="F:eukaryotic translation initiation factor 2alpha kinase activity"/>
    <property type="evidence" value="ECO:0007669"/>
    <property type="project" value="TreeGrafter"/>
</dbReference>
<dbReference type="PROSITE" id="PS00107">
    <property type="entry name" value="PROTEIN_KINASE_ATP"/>
    <property type="match status" value="1"/>
</dbReference>
<organism evidence="10 11">
    <name type="scientific">Triparma retinervis</name>
    <dbReference type="NCBI Taxonomy" id="2557542"/>
    <lineage>
        <taxon>Eukaryota</taxon>
        <taxon>Sar</taxon>
        <taxon>Stramenopiles</taxon>
        <taxon>Ochrophyta</taxon>
        <taxon>Bolidophyceae</taxon>
        <taxon>Parmales</taxon>
        <taxon>Triparmaceae</taxon>
        <taxon>Triparma</taxon>
    </lineage>
</organism>
<dbReference type="PANTHER" id="PTHR11042:SF136">
    <property type="entry name" value="EIF-2-ALPHA KINASE GCN2"/>
    <property type="match status" value="1"/>
</dbReference>
<evidence type="ECO:0000256" key="2">
    <source>
        <dbReference type="ARBA" id="ARBA00022741"/>
    </source>
</evidence>
<dbReference type="Gene3D" id="1.10.510.10">
    <property type="entry name" value="Transferase(Phosphotransferase) domain 1"/>
    <property type="match status" value="1"/>
</dbReference>
<evidence type="ECO:0000256" key="4">
    <source>
        <dbReference type="ARBA" id="ARBA00022840"/>
    </source>
</evidence>
<keyword evidence="2 7" id="KW-0547">Nucleotide-binding</keyword>
<dbReference type="OrthoDB" id="6778822at2759"/>
<protein>
    <recommendedName>
        <fullName evidence="9">Protein kinase domain-containing protein</fullName>
    </recommendedName>
</protein>
<reference evidence="10" key="1">
    <citation type="submission" date="2022-07" db="EMBL/GenBank/DDBJ databases">
        <title>Genome analysis of Parmales, a sister group of diatoms, reveals the evolutionary specialization of diatoms from phago-mixotrophs to photoautotrophs.</title>
        <authorList>
            <person name="Ban H."/>
            <person name="Sato S."/>
            <person name="Yoshikawa S."/>
            <person name="Kazumasa Y."/>
            <person name="Nakamura Y."/>
            <person name="Ichinomiya M."/>
            <person name="Saitoh K."/>
            <person name="Sato N."/>
            <person name="Blanc-Mathieu R."/>
            <person name="Endo H."/>
            <person name="Kuwata A."/>
            <person name="Ogata H."/>
        </authorList>
    </citation>
    <scope>NUCLEOTIDE SEQUENCE</scope>
</reference>
<dbReference type="PROSITE" id="PS00108">
    <property type="entry name" value="PROTEIN_KINASE_ST"/>
    <property type="match status" value="1"/>
</dbReference>
<dbReference type="SUPFAM" id="SSF55681">
    <property type="entry name" value="Class II aaRS and biotin synthetases"/>
    <property type="match status" value="1"/>
</dbReference>
<sequence length="1539" mass="167496">MSRFEGLDDVSRSSLDVSETTQTNYVSPTLDLLSSMFPQHHVPLPPSSTLLLFSSPTSPSHLTLGLAVNFPHGFPYKPFSRSDTHVVTFDGFDFVFELHTSTYFADTLREALKGHMEKGRGEKNNGHKEGARGESRQQWESRSGTVEGIRSAFLEAVNEGFRETGCVDVAEGFGEAGKWKEEGEEEMVGEGEDKSGGVEDFTFRDDDDDEGENIDDESEDEGAEDGSRYSQDFKEIKILGSGGGGSVWKVRNRLDRRLYAIKKIILLPNTNRSAALINEKLKEEVSMLAGMEGRWVVRYYQGWVEGGRVEYGEGNSGSQHFYLGDGAGEEDDADQGSEDDGDDGDESGNGWWKSRTTRTAEDSEEEASWGSGGSGLLREGHLEHLNVPPQSPLVAGITNDIEGMFDINEDNDDYDEGAIRGGDKVTVTPSTLYIQMEYCPRTVKDVIKEGKLAIRDDGTVPPLTVRVFRQVLEGLKYIHRRGVIHRDLKPGNVFLDGEGEVRIGDFGLATEVKKGDKDGGDASSPTSPVDEDAATEDAASSKQTSTSSAPTSQQTASQQTWSSETSAASSALTTGVGTAFYRAPEQEHSNAFPSSSSSSSSYGSPADMYSFGVMLFECMNNEWQTGMERAHEMGRLRGEGAVGAVWGVKRRSSVEDKEPLDNDRGMGEIKRIWRDEAKKRFSDVFRSKCPESYGFLMEELFNRGNPGWVERRWGEGGGGKDGGIRGLRMRLKRLGVDKGGLPFQGIIGPNLISNLVNGLDFYKPQPMLKAPQSMRVSQANACVGLSVCEGIAGTIGSALSSTPGTAQHDPRLVAWTREKVTAAFQKAGAAEISTPIFSPSESSPKSAQKVLDREGTVLEARGDLLKGFARCVARAGGIGAIRRYDVSTIYLKAAKGGGPMERLNAEYSVVMDRDGKAETIGKREAVAEVECLLVAEDVMRAVGEGWIEEWVFEVGNARLEELILDLMGFEGAEIRSMVGRIVADLTKMEKKGKGIWEEKNRLLEGIRGLVGEEVLGRLRLFLSPQLMPLPSNPVEAVDSILQSAEKVAENMNSTATKPEVRKSQRLMNAIAEQVTGTKQSLKLYADNRVEVREGTTMFGIGGGRRGGGFDGLCWSAWIKGINKTGIKVAEGGRFDELVRRTRPPGNFGTSLTNEYTTARIPICAGARFHLDDVLLAMRKWALMERSKSSDVVAQHGAVLQTIRVSLGHPLPLMQHVANTNLPQVFVCSMGGMEEDTLLERCSVAWGLRKGGVRAEYQSQIGGLCFMKNASVEDISTVCGVMHVPVLVVIKMKDYKNGYVKVKNLPLGSDEDVETRNLLPVVLDVLDGLAGGSKGGGGTRGVEETEGAVPGVGGEVGAGELDKNMTCFFVGQDGYHAERSRDLGGGKQIKVGRSVMKTLSTARSNVRNRLRSMMVDDRGQFALFVCDVGLWELRELGTGITLFGMDKFERVQEALVCKFGGEHKRIWKNFKSGVRDAVQASPGISTLLLYSNETANFDVVHLDGGGDEESAKAWEKGMKAGGEEIEEVANGGGKRGKGRR</sequence>
<dbReference type="PANTHER" id="PTHR11042">
    <property type="entry name" value="EUKARYOTIC TRANSLATION INITIATION FACTOR 2-ALPHA KINASE EIF2-ALPHA KINASE -RELATED"/>
    <property type="match status" value="1"/>
</dbReference>
<dbReference type="GO" id="GO:0005829">
    <property type="term" value="C:cytosol"/>
    <property type="evidence" value="ECO:0007669"/>
    <property type="project" value="TreeGrafter"/>
</dbReference>
<feature type="compositionally biased region" description="Low complexity" evidence="8">
    <location>
        <begin position="536"/>
        <end position="569"/>
    </location>
</feature>
<dbReference type="InterPro" id="IPR045864">
    <property type="entry name" value="aa-tRNA-synth_II/BPL/LPL"/>
</dbReference>
<feature type="compositionally biased region" description="Acidic residues" evidence="8">
    <location>
        <begin position="205"/>
        <end position="224"/>
    </location>
</feature>
<dbReference type="EMBL" id="BRXZ01008225">
    <property type="protein sequence ID" value="GMI23252.1"/>
    <property type="molecule type" value="Genomic_DNA"/>
</dbReference>
<evidence type="ECO:0000256" key="5">
    <source>
        <dbReference type="ARBA" id="ARBA00023193"/>
    </source>
</evidence>
<dbReference type="Proteomes" id="UP001165082">
    <property type="component" value="Unassembled WGS sequence"/>
</dbReference>
<dbReference type="GO" id="GO:0005634">
    <property type="term" value="C:nucleus"/>
    <property type="evidence" value="ECO:0007669"/>
    <property type="project" value="TreeGrafter"/>
</dbReference>
<dbReference type="SUPFAM" id="SSF56112">
    <property type="entry name" value="Protein kinase-like (PK-like)"/>
    <property type="match status" value="1"/>
</dbReference>
<dbReference type="Gene3D" id="3.40.50.800">
    <property type="entry name" value="Anticodon-binding domain"/>
    <property type="match status" value="1"/>
</dbReference>
<dbReference type="SMART" id="SM00220">
    <property type="entry name" value="S_TKc"/>
    <property type="match status" value="1"/>
</dbReference>
<keyword evidence="3" id="KW-0418">Kinase</keyword>
<evidence type="ECO:0000259" key="9">
    <source>
        <dbReference type="PROSITE" id="PS50011"/>
    </source>
</evidence>
<feature type="binding site" evidence="7">
    <location>
        <position position="263"/>
    </location>
    <ligand>
        <name>ATP</name>
        <dbReference type="ChEBI" id="CHEBI:30616"/>
    </ligand>
</feature>
<dbReference type="Gene3D" id="3.30.930.10">
    <property type="entry name" value="Bira Bifunctional Protein, Domain 2"/>
    <property type="match status" value="1"/>
</dbReference>
<evidence type="ECO:0000256" key="7">
    <source>
        <dbReference type="PROSITE-ProRule" id="PRU10141"/>
    </source>
</evidence>
<dbReference type="InterPro" id="IPR017441">
    <property type="entry name" value="Protein_kinase_ATP_BS"/>
</dbReference>
<dbReference type="InterPro" id="IPR011009">
    <property type="entry name" value="Kinase-like_dom_sf"/>
</dbReference>
<feature type="compositionally biased region" description="Basic and acidic residues" evidence="8">
    <location>
        <begin position="191"/>
        <end position="204"/>
    </location>
</feature>
<comment type="caution">
    <text evidence="10">The sequence shown here is derived from an EMBL/GenBank/DDBJ whole genome shotgun (WGS) entry which is preliminary data.</text>
</comment>
<evidence type="ECO:0000256" key="8">
    <source>
        <dbReference type="SAM" id="MobiDB-lite"/>
    </source>
</evidence>
<accession>A0A9W7FW14</accession>
<dbReference type="InterPro" id="IPR036621">
    <property type="entry name" value="Anticodon-bd_dom_sf"/>
</dbReference>
<dbReference type="GO" id="GO:0005524">
    <property type="term" value="F:ATP binding"/>
    <property type="evidence" value="ECO:0007669"/>
    <property type="project" value="UniProtKB-UniRule"/>
</dbReference>
<keyword evidence="11" id="KW-1185">Reference proteome</keyword>
<evidence type="ECO:0000256" key="3">
    <source>
        <dbReference type="ARBA" id="ARBA00022777"/>
    </source>
</evidence>
<comment type="similarity">
    <text evidence="6">Belongs to the protein kinase superfamily. Ser/Thr protein kinase family. GCN2 subfamily.</text>
</comment>
<evidence type="ECO:0000256" key="1">
    <source>
        <dbReference type="ARBA" id="ARBA00022679"/>
    </source>
</evidence>
<gene>
    <name evidence="10" type="ORF">TrRE_jg3580</name>
</gene>
<dbReference type="GO" id="GO:0017148">
    <property type="term" value="P:negative regulation of translation"/>
    <property type="evidence" value="ECO:0007669"/>
    <property type="project" value="UniProtKB-KW"/>
</dbReference>
<evidence type="ECO:0000256" key="6">
    <source>
        <dbReference type="ARBA" id="ARBA00037982"/>
    </source>
</evidence>
<dbReference type="InterPro" id="IPR008271">
    <property type="entry name" value="Ser/Thr_kinase_AS"/>
</dbReference>
<feature type="compositionally biased region" description="Basic and acidic residues" evidence="8">
    <location>
        <begin position="116"/>
        <end position="139"/>
    </location>
</feature>
<feature type="region of interest" description="Disordered" evidence="8">
    <location>
        <begin position="316"/>
        <end position="375"/>
    </location>
</feature>
<feature type="compositionally biased region" description="Acidic residues" evidence="8">
    <location>
        <begin position="327"/>
        <end position="346"/>
    </location>
</feature>
<keyword evidence="4 7" id="KW-0067">ATP-binding</keyword>
<keyword evidence="5" id="KW-0652">Protein synthesis inhibitor</keyword>
<name>A0A9W7FW14_9STRA</name>
<feature type="compositionally biased region" description="Basic and acidic residues" evidence="8">
    <location>
        <begin position="511"/>
        <end position="520"/>
    </location>
</feature>
<feature type="region of interest" description="Disordered" evidence="8">
    <location>
        <begin position="511"/>
        <end position="569"/>
    </location>
</feature>
<feature type="domain" description="Protein kinase" evidence="9">
    <location>
        <begin position="233"/>
        <end position="696"/>
    </location>
</feature>
<dbReference type="Pfam" id="PF00069">
    <property type="entry name" value="Pkinase"/>
    <property type="match status" value="1"/>
</dbReference>
<dbReference type="Gene3D" id="3.30.200.20">
    <property type="entry name" value="Phosphorylase Kinase, domain 1"/>
    <property type="match status" value="1"/>
</dbReference>
<dbReference type="PROSITE" id="PS50011">
    <property type="entry name" value="PROTEIN_KINASE_DOM"/>
    <property type="match status" value="1"/>
</dbReference>
<keyword evidence="1" id="KW-0808">Transferase</keyword>
<proteinExistence type="inferred from homology"/>
<feature type="region of interest" description="Disordered" evidence="8">
    <location>
        <begin position="176"/>
        <end position="227"/>
    </location>
</feature>
<evidence type="ECO:0000313" key="10">
    <source>
        <dbReference type="EMBL" id="GMI23252.1"/>
    </source>
</evidence>
<evidence type="ECO:0000313" key="11">
    <source>
        <dbReference type="Proteomes" id="UP001165082"/>
    </source>
</evidence>
<feature type="region of interest" description="Disordered" evidence="8">
    <location>
        <begin position="116"/>
        <end position="144"/>
    </location>
</feature>
<dbReference type="InterPro" id="IPR000719">
    <property type="entry name" value="Prot_kinase_dom"/>
</dbReference>
<dbReference type="InterPro" id="IPR050339">
    <property type="entry name" value="CC_SR_Kinase"/>
</dbReference>